<name>A0A284QM94_ARMOS</name>
<sequence>MAENGRKESVQLEDSSYPLCTCARWKETGGSYWNLDSPHGGAEKGFIHCASGTGS</sequence>
<reference evidence="2" key="1">
    <citation type="journal article" date="2017" name="Nat. Ecol. Evol.">
        <title>Genome expansion and lineage-specific genetic innovations in the forest pathogenic fungi Armillaria.</title>
        <authorList>
            <person name="Sipos G."/>
            <person name="Prasanna A.N."/>
            <person name="Walter M.C."/>
            <person name="O'Connor E."/>
            <person name="Balint B."/>
            <person name="Krizsan K."/>
            <person name="Kiss B."/>
            <person name="Hess J."/>
            <person name="Varga T."/>
            <person name="Slot J."/>
            <person name="Riley R."/>
            <person name="Boka B."/>
            <person name="Rigling D."/>
            <person name="Barry K."/>
            <person name="Lee J."/>
            <person name="Mihaltcheva S."/>
            <person name="LaButti K."/>
            <person name="Lipzen A."/>
            <person name="Waldron R."/>
            <person name="Moloney N.M."/>
            <person name="Sperisen C."/>
            <person name="Kredics L."/>
            <person name="Vagvoelgyi C."/>
            <person name="Patrignani A."/>
            <person name="Fitzpatrick D."/>
            <person name="Nagy I."/>
            <person name="Doyle S."/>
            <person name="Anderson J.B."/>
            <person name="Grigoriev I.V."/>
            <person name="Gueldener U."/>
            <person name="Muensterkoetter M."/>
            <person name="Nagy L.G."/>
        </authorList>
    </citation>
    <scope>NUCLEOTIDE SEQUENCE [LARGE SCALE GENOMIC DNA]</scope>
    <source>
        <strain evidence="2">C18/9</strain>
    </source>
</reference>
<dbReference type="EMBL" id="FUEG01000001">
    <property type="protein sequence ID" value="SJK97558.1"/>
    <property type="molecule type" value="Genomic_DNA"/>
</dbReference>
<gene>
    <name evidence="1" type="ORF">ARMOST_00810</name>
</gene>
<keyword evidence="2" id="KW-1185">Reference proteome</keyword>
<proteinExistence type="predicted"/>
<dbReference type="Proteomes" id="UP000219338">
    <property type="component" value="Unassembled WGS sequence"/>
</dbReference>
<evidence type="ECO:0000313" key="1">
    <source>
        <dbReference type="EMBL" id="SJK97558.1"/>
    </source>
</evidence>
<dbReference type="AlphaFoldDB" id="A0A284QM94"/>
<evidence type="ECO:0000313" key="2">
    <source>
        <dbReference type="Proteomes" id="UP000219338"/>
    </source>
</evidence>
<protein>
    <submittedName>
        <fullName evidence="1">Uncharacterized protein</fullName>
    </submittedName>
</protein>
<accession>A0A284QM94</accession>
<organism evidence="1 2">
    <name type="scientific">Armillaria ostoyae</name>
    <name type="common">Armillaria root rot fungus</name>
    <dbReference type="NCBI Taxonomy" id="47428"/>
    <lineage>
        <taxon>Eukaryota</taxon>
        <taxon>Fungi</taxon>
        <taxon>Dikarya</taxon>
        <taxon>Basidiomycota</taxon>
        <taxon>Agaricomycotina</taxon>
        <taxon>Agaricomycetes</taxon>
        <taxon>Agaricomycetidae</taxon>
        <taxon>Agaricales</taxon>
        <taxon>Marasmiineae</taxon>
        <taxon>Physalacriaceae</taxon>
        <taxon>Armillaria</taxon>
    </lineage>
</organism>